<sequence length="148" mass="17109">MNPLHQHMPALVRHAGVWEGTYRTATTDGIEVDRHASRIEVSFPDDGPYAYVQKNRFAWPDGRVVEATHPGVYRDGRLWWDTGLISGHAWQGDARTCILTWERTDAPGAHLYELIVLAPDGRTRARTWHWFRDGECYQRTLIDERRVA</sequence>
<name>A0ABV1NRL3_9CAUL</name>
<comment type="caution">
    <text evidence="1">The sequence shown here is derived from an EMBL/GenBank/DDBJ whole genome shotgun (WGS) entry which is preliminary data.</text>
</comment>
<proteinExistence type="predicted"/>
<reference evidence="1 2" key="1">
    <citation type="submission" date="2024-06" db="EMBL/GenBank/DDBJ databases">
        <title>Brevundimonas sp. C11.</title>
        <authorList>
            <person name="Maltman C."/>
        </authorList>
    </citation>
    <scope>NUCLEOTIDE SEQUENCE [LARGE SCALE GENOMIC DNA]</scope>
    <source>
        <strain evidence="1 2">C11</strain>
    </source>
</reference>
<dbReference type="Proteomes" id="UP001445732">
    <property type="component" value="Unassembled WGS sequence"/>
</dbReference>
<accession>A0ABV1NRL3</accession>
<evidence type="ECO:0000313" key="2">
    <source>
        <dbReference type="Proteomes" id="UP001445732"/>
    </source>
</evidence>
<dbReference type="SUPFAM" id="SSF50814">
    <property type="entry name" value="Lipocalins"/>
    <property type="match status" value="1"/>
</dbReference>
<protein>
    <recommendedName>
        <fullName evidence="3">DUF3598 domain-containing protein</fullName>
    </recommendedName>
</protein>
<dbReference type="EMBL" id="JBEGDD010000012">
    <property type="protein sequence ID" value="MEQ7156274.1"/>
    <property type="molecule type" value="Genomic_DNA"/>
</dbReference>
<keyword evidence="2" id="KW-1185">Reference proteome</keyword>
<dbReference type="InterPro" id="IPR012674">
    <property type="entry name" value="Calycin"/>
</dbReference>
<organism evidence="1 2">
    <name type="scientific">Brevundimonas aurifodinae</name>
    <dbReference type="NCBI Taxonomy" id="1508312"/>
    <lineage>
        <taxon>Bacteria</taxon>
        <taxon>Pseudomonadati</taxon>
        <taxon>Pseudomonadota</taxon>
        <taxon>Alphaproteobacteria</taxon>
        <taxon>Caulobacterales</taxon>
        <taxon>Caulobacteraceae</taxon>
        <taxon>Brevundimonas</taxon>
    </lineage>
</organism>
<dbReference type="RefSeq" id="WP_349685424.1">
    <property type="nucleotide sequence ID" value="NZ_JBEGDD010000012.1"/>
</dbReference>
<evidence type="ECO:0000313" key="1">
    <source>
        <dbReference type="EMBL" id="MEQ7156274.1"/>
    </source>
</evidence>
<evidence type="ECO:0008006" key="3">
    <source>
        <dbReference type="Google" id="ProtNLM"/>
    </source>
</evidence>
<gene>
    <name evidence="1" type="ORF">ABN401_13720</name>
</gene>